<dbReference type="EMBL" id="MK072507">
    <property type="protein sequence ID" value="AYV86437.1"/>
    <property type="molecule type" value="Genomic_DNA"/>
</dbReference>
<organism evidence="1">
    <name type="scientific">Sylvanvirus sp</name>
    <dbReference type="NCBI Taxonomy" id="2487774"/>
    <lineage>
        <taxon>Viruses</taxon>
    </lineage>
</organism>
<gene>
    <name evidence="1" type="ORF">Sylvanvirus1_33</name>
</gene>
<accession>A0A3G5AGX1</accession>
<sequence length="353" mass="39864">MSIQLQSSFSPVVFESFDYAMDNDSDSDQYDEKIGMSQHICSTNTTLDDCGVEELSVLRDIQDTPIPEIGRLDVLSFVKIENVSTDVMTDILHKNMEHTDDCTDDINCIEENIREIQYQEPYITDSNIQIQIRNILKEQSSNLSSLQTMKKNFTESYKSRSVQVAAHICTVFDMTKFRTQSWVIQSPFEQVDTIRLLILHPLKVLTSLSSSPISSDSMNPSNSLNYSSNLTHHIFVHGADIAGLVERKSNISRLLGQFKTPSEKVLGSISIKNNFPGGQVANFLTFLGLEKFLSTSKVNTANEAVKHWLIAFVRVCEKLKSRLENKLDVPYSVDNTDIDLTVSNFKFTFNCVS</sequence>
<reference evidence="1" key="1">
    <citation type="submission" date="2018-10" db="EMBL/GenBank/DDBJ databases">
        <title>Hidden diversity of soil giant viruses.</title>
        <authorList>
            <person name="Schulz F."/>
            <person name="Alteio L."/>
            <person name="Goudeau D."/>
            <person name="Ryan E.M."/>
            <person name="Malmstrom R.R."/>
            <person name="Blanchard J."/>
            <person name="Woyke T."/>
        </authorList>
    </citation>
    <scope>NUCLEOTIDE SEQUENCE</scope>
    <source>
        <strain evidence="1">SYV1</strain>
    </source>
</reference>
<protein>
    <submittedName>
        <fullName evidence="1">Uncharacterized protein</fullName>
    </submittedName>
</protein>
<evidence type="ECO:0000313" key="1">
    <source>
        <dbReference type="EMBL" id="AYV86437.1"/>
    </source>
</evidence>
<name>A0A3G5AGX1_9VIRU</name>
<proteinExistence type="predicted"/>